<evidence type="ECO:0000259" key="1">
    <source>
        <dbReference type="PROSITE" id="PS51186"/>
    </source>
</evidence>
<proteinExistence type="predicted"/>
<dbReference type="CDD" id="cd04301">
    <property type="entry name" value="NAT_SF"/>
    <property type="match status" value="1"/>
</dbReference>
<keyword evidence="2" id="KW-0808">Transferase</keyword>
<dbReference type="InterPro" id="IPR000182">
    <property type="entry name" value="GNAT_dom"/>
</dbReference>
<organism evidence="2 3">
    <name type="scientific">Oceaniferula marina</name>
    <dbReference type="NCBI Taxonomy" id="2748318"/>
    <lineage>
        <taxon>Bacteria</taxon>
        <taxon>Pseudomonadati</taxon>
        <taxon>Verrucomicrobiota</taxon>
        <taxon>Verrucomicrobiia</taxon>
        <taxon>Verrucomicrobiales</taxon>
        <taxon>Verrucomicrobiaceae</taxon>
        <taxon>Oceaniferula</taxon>
    </lineage>
</organism>
<protein>
    <submittedName>
        <fullName evidence="2">N-acetyltransferase</fullName>
    </submittedName>
</protein>
<evidence type="ECO:0000313" key="3">
    <source>
        <dbReference type="Proteomes" id="UP000557872"/>
    </source>
</evidence>
<dbReference type="Gene3D" id="3.40.630.30">
    <property type="match status" value="1"/>
</dbReference>
<dbReference type="PROSITE" id="PS51186">
    <property type="entry name" value="GNAT"/>
    <property type="match status" value="1"/>
</dbReference>
<dbReference type="InterPro" id="IPR016181">
    <property type="entry name" value="Acyl_CoA_acyltransferase"/>
</dbReference>
<evidence type="ECO:0000313" key="2">
    <source>
        <dbReference type="EMBL" id="NWK55288.1"/>
    </source>
</evidence>
<sequence length="176" mass="19613">MIIREAKISDEAQVRRIHLQAFDSSENELVAGLACDLLHEPTIPETIHLVAKLDHLPVGHVAFSPVWSNNKHQLLGYILAPLAVIPGQHKKGIGSALVHHGIDMLKQRGIGSLIVYGDPNYYGRFGFQEDLAAPYLPPYELEYPNGWQALIFDSDMVPTSAEKIKCVQALEQPELW</sequence>
<feature type="domain" description="N-acetyltransferase" evidence="1">
    <location>
        <begin position="1"/>
        <end position="146"/>
    </location>
</feature>
<dbReference type="EMBL" id="JACBAZ010000002">
    <property type="protein sequence ID" value="NWK55288.1"/>
    <property type="molecule type" value="Genomic_DNA"/>
</dbReference>
<gene>
    <name evidence="2" type="ORF">HW115_06680</name>
</gene>
<reference evidence="2 3" key="1">
    <citation type="submission" date="2020-07" db="EMBL/GenBank/DDBJ databases">
        <title>Roseicoccus Jingziensis gen. nov., sp. nov., isolated from coastal seawater.</title>
        <authorList>
            <person name="Feng X."/>
        </authorList>
    </citation>
    <scope>NUCLEOTIDE SEQUENCE [LARGE SCALE GENOMIC DNA]</scope>
    <source>
        <strain evidence="2 3">N1E253</strain>
    </source>
</reference>
<accession>A0A851GC25</accession>
<name>A0A851GC25_9BACT</name>
<comment type="caution">
    <text evidence="2">The sequence shown here is derived from an EMBL/GenBank/DDBJ whole genome shotgun (WGS) entry which is preliminary data.</text>
</comment>
<dbReference type="SUPFAM" id="SSF55729">
    <property type="entry name" value="Acyl-CoA N-acyltransferases (Nat)"/>
    <property type="match status" value="1"/>
</dbReference>
<dbReference type="Pfam" id="PF00583">
    <property type="entry name" value="Acetyltransf_1"/>
    <property type="match status" value="1"/>
</dbReference>
<dbReference type="GO" id="GO:0016747">
    <property type="term" value="F:acyltransferase activity, transferring groups other than amino-acyl groups"/>
    <property type="evidence" value="ECO:0007669"/>
    <property type="project" value="InterPro"/>
</dbReference>
<dbReference type="AlphaFoldDB" id="A0A851GC25"/>
<dbReference type="RefSeq" id="WP_178931811.1">
    <property type="nucleotide sequence ID" value="NZ_JACBAZ010000002.1"/>
</dbReference>
<dbReference type="Proteomes" id="UP000557872">
    <property type="component" value="Unassembled WGS sequence"/>
</dbReference>
<keyword evidence="3" id="KW-1185">Reference proteome</keyword>